<proteinExistence type="predicted"/>
<dbReference type="OrthoDB" id="9215396at2759"/>
<organism evidence="1 2">
    <name type="scientific">Zosterops borbonicus</name>
    <dbReference type="NCBI Taxonomy" id="364589"/>
    <lineage>
        <taxon>Eukaryota</taxon>
        <taxon>Metazoa</taxon>
        <taxon>Chordata</taxon>
        <taxon>Craniata</taxon>
        <taxon>Vertebrata</taxon>
        <taxon>Euteleostomi</taxon>
        <taxon>Archelosauria</taxon>
        <taxon>Archosauria</taxon>
        <taxon>Dinosauria</taxon>
        <taxon>Saurischia</taxon>
        <taxon>Theropoda</taxon>
        <taxon>Coelurosauria</taxon>
        <taxon>Aves</taxon>
        <taxon>Neognathae</taxon>
        <taxon>Neoaves</taxon>
        <taxon>Telluraves</taxon>
        <taxon>Australaves</taxon>
        <taxon>Passeriformes</taxon>
        <taxon>Sylvioidea</taxon>
        <taxon>Zosteropidae</taxon>
        <taxon>Zosterops</taxon>
    </lineage>
</organism>
<sequence length="88" mass="9719">MEQILLEAVLRHMKDREVIRDSQYDFTKGKPSLTNVVAICDGVGTSSDKGRVTDVIYLDFCIASDMVPHNILLSKLERVGFDGGVFSG</sequence>
<keyword evidence="2" id="KW-1185">Reference proteome</keyword>
<dbReference type="AlphaFoldDB" id="A0A8K1LGR7"/>
<dbReference type="EMBL" id="SWJQ01000510">
    <property type="protein sequence ID" value="TRZ13430.1"/>
    <property type="molecule type" value="Genomic_DNA"/>
</dbReference>
<protein>
    <recommendedName>
        <fullName evidence="3">Reverse transcriptase domain-containing protein</fullName>
    </recommendedName>
</protein>
<accession>A0A8K1LGR7</accession>
<evidence type="ECO:0008006" key="3">
    <source>
        <dbReference type="Google" id="ProtNLM"/>
    </source>
</evidence>
<evidence type="ECO:0000313" key="2">
    <source>
        <dbReference type="Proteomes" id="UP000796761"/>
    </source>
</evidence>
<evidence type="ECO:0000313" key="1">
    <source>
        <dbReference type="EMBL" id="TRZ13430.1"/>
    </source>
</evidence>
<gene>
    <name evidence="1" type="ORF">HGM15179_013661</name>
</gene>
<name>A0A8K1LGR7_9PASS</name>
<comment type="caution">
    <text evidence="1">The sequence shown here is derived from an EMBL/GenBank/DDBJ whole genome shotgun (WGS) entry which is preliminary data.</text>
</comment>
<dbReference type="Proteomes" id="UP000796761">
    <property type="component" value="Unassembled WGS sequence"/>
</dbReference>
<reference evidence="1" key="1">
    <citation type="submission" date="2019-04" db="EMBL/GenBank/DDBJ databases">
        <title>Genome assembly of Zosterops borbonicus 15179.</title>
        <authorList>
            <person name="Leroy T."/>
            <person name="Anselmetti Y."/>
            <person name="Tilak M.-K."/>
            <person name="Nabholz B."/>
        </authorList>
    </citation>
    <scope>NUCLEOTIDE SEQUENCE</scope>
    <source>
        <strain evidence="1">HGM_15179</strain>
        <tissue evidence="1">Muscle</tissue>
    </source>
</reference>